<dbReference type="AlphaFoldDB" id="A0A5N6IUT9"/>
<evidence type="ECO:0000313" key="1">
    <source>
        <dbReference type="EMBL" id="KAB8270125.1"/>
    </source>
</evidence>
<organism evidence="1 2">
    <name type="scientific">Aspergillus minisclerotigenes</name>
    <dbReference type="NCBI Taxonomy" id="656917"/>
    <lineage>
        <taxon>Eukaryota</taxon>
        <taxon>Fungi</taxon>
        <taxon>Dikarya</taxon>
        <taxon>Ascomycota</taxon>
        <taxon>Pezizomycotina</taxon>
        <taxon>Eurotiomycetes</taxon>
        <taxon>Eurotiomycetidae</taxon>
        <taxon>Eurotiales</taxon>
        <taxon>Aspergillaceae</taxon>
        <taxon>Aspergillus</taxon>
        <taxon>Aspergillus subgen. Circumdati</taxon>
    </lineage>
</organism>
<reference evidence="1 2" key="1">
    <citation type="submission" date="2019-04" db="EMBL/GenBank/DDBJ databases">
        <title>Fungal friends and foes A comparative genomics study of 23 Aspergillus species from section Flavi.</title>
        <authorList>
            <consortium name="DOE Joint Genome Institute"/>
            <person name="Kjaerbolling I."/>
            <person name="Vesth T.C."/>
            <person name="Frisvad J.C."/>
            <person name="Nybo J.L."/>
            <person name="Theobald S."/>
            <person name="Kildgaard S."/>
            <person name="Petersen T.I."/>
            <person name="Kuo A."/>
            <person name="Sato A."/>
            <person name="Lyhne E.K."/>
            <person name="Kogle M.E."/>
            <person name="Wiebenga A."/>
            <person name="Kun R.S."/>
            <person name="Lubbers R.J."/>
            <person name="Makela M.R."/>
            <person name="Barry K."/>
            <person name="Chovatia M."/>
            <person name="Clum A."/>
            <person name="Daum C."/>
            <person name="Haridas S."/>
            <person name="He G."/>
            <person name="LaButti K."/>
            <person name="Lipzen A."/>
            <person name="Mondo S."/>
            <person name="Pangilinan J."/>
            <person name="Riley R."/>
            <person name="Salamov A."/>
            <person name="Simmons B.A."/>
            <person name="Magnuson J.K."/>
            <person name="Henrissat B."/>
            <person name="Mortensen U.H."/>
            <person name="Larsen T.O."/>
            <person name="De vries R.P."/>
            <person name="Grigoriev I.V."/>
            <person name="Machida M."/>
            <person name="Baker S.E."/>
            <person name="Andersen M.R."/>
        </authorList>
    </citation>
    <scope>NUCLEOTIDE SEQUENCE [LARGE SCALE GENOMIC DNA]</scope>
    <source>
        <strain evidence="1 2">CBS 117635</strain>
    </source>
</reference>
<keyword evidence="2" id="KW-1185">Reference proteome</keyword>
<proteinExistence type="predicted"/>
<dbReference type="EMBL" id="ML732835">
    <property type="protein sequence ID" value="KAB8270125.1"/>
    <property type="molecule type" value="Genomic_DNA"/>
</dbReference>
<gene>
    <name evidence="1" type="ORF">BDV30DRAFT_215733</name>
</gene>
<evidence type="ECO:0000313" key="2">
    <source>
        <dbReference type="Proteomes" id="UP000326289"/>
    </source>
</evidence>
<name>A0A5N6IUT9_9EURO</name>
<dbReference type="Proteomes" id="UP000326289">
    <property type="component" value="Unassembled WGS sequence"/>
</dbReference>
<sequence>MKLVFPTVFSAQTTLYSVTARKVGINHFSHSGIFCKCHQCFSSLLICKRSLYSMLVSLSFHVLGTTQYKKGLPY</sequence>
<protein>
    <submittedName>
        <fullName evidence="1">Uncharacterized protein</fullName>
    </submittedName>
</protein>
<accession>A0A5N6IUT9</accession>